<dbReference type="SUPFAM" id="SSF51905">
    <property type="entry name" value="FAD/NAD(P)-binding domain"/>
    <property type="match status" value="1"/>
</dbReference>
<gene>
    <name evidence="6" type="ORF">DYF97_04380</name>
</gene>
<evidence type="ECO:0000256" key="3">
    <source>
        <dbReference type="ARBA" id="ARBA00022827"/>
    </source>
</evidence>
<name>A0A381CF02_CAMCO</name>
<keyword evidence="4" id="KW-0560">Oxidoreductase</keyword>
<dbReference type="SUPFAM" id="SSF54373">
    <property type="entry name" value="FAD-linked reductases, C-terminal domain"/>
    <property type="match status" value="1"/>
</dbReference>
<dbReference type="GO" id="GO:0050660">
    <property type="term" value="F:flavin adenine dinucleotide binding"/>
    <property type="evidence" value="ECO:0007669"/>
    <property type="project" value="InterPro"/>
</dbReference>
<dbReference type="GO" id="GO:0005829">
    <property type="term" value="C:cytosol"/>
    <property type="evidence" value="ECO:0007669"/>
    <property type="project" value="TreeGrafter"/>
</dbReference>
<accession>A0A381CF02</accession>
<keyword evidence="3" id="KW-0274">FAD</keyword>
<dbReference type="PANTHER" id="PTHR10961:SF7">
    <property type="entry name" value="FAD DEPENDENT OXIDOREDUCTASE DOMAIN-CONTAINING PROTEIN"/>
    <property type="match status" value="1"/>
</dbReference>
<dbReference type="STRING" id="195.ATE51_00458"/>
<evidence type="ECO:0000313" key="7">
    <source>
        <dbReference type="Proteomes" id="UP000333665"/>
    </source>
</evidence>
<organism evidence="6 7">
    <name type="scientific">Campylobacter coli</name>
    <dbReference type="NCBI Taxonomy" id="195"/>
    <lineage>
        <taxon>Bacteria</taxon>
        <taxon>Pseudomonadati</taxon>
        <taxon>Campylobacterota</taxon>
        <taxon>Epsilonproteobacteria</taxon>
        <taxon>Campylobacterales</taxon>
        <taxon>Campylobacteraceae</taxon>
        <taxon>Campylobacter</taxon>
    </lineage>
</organism>
<comment type="cofactor">
    <cofactor evidence="1">
        <name>FAD</name>
        <dbReference type="ChEBI" id="CHEBI:57692"/>
    </cofactor>
</comment>
<dbReference type="InterPro" id="IPR036188">
    <property type="entry name" value="FAD/NAD-bd_sf"/>
</dbReference>
<keyword evidence="2" id="KW-0285">Flavoprotein</keyword>
<dbReference type="PANTHER" id="PTHR10961">
    <property type="entry name" value="PEROXISOMAL SARCOSINE OXIDASE"/>
    <property type="match status" value="1"/>
</dbReference>
<dbReference type="NCBIfam" id="NF008425">
    <property type="entry name" value="PRK11259.1"/>
    <property type="match status" value="1"/>
</dbReference>
<dbReference type="Pfam" id="PF01266">
    <property type="entry name" value="DAO"/>
    <property type="match status" value="1"/>
</dbReference>
<evidence type="ECO:0000259" key="5">
    <source>
        <dbReference type="Pfam" id="PF01266"/>
    </source>
</evidence>
<feature type="domain" description="FAD dependent oxidoreductase" evidence="5">
    <location>
        <begin position="4"/>
        <end position="347"/>
    </location>
</feature>
<dbReference type="AlphaFoldDB" id="A0A381CF02"/>
<dbReference type="OrthoDB" id="9806257at2"/>
<evidence type="ECO:0000256" key="2">
    <source>
        <dbReference type="ARBA" id="ARBA00022630"/>
    </source>
</evidence>
<comment type="caution">
    <text evidence="6">The sequence shown here is derived from an EMBL/GenBank/DDBJ whole genome shotgun (WGS) entry which is preliminary data.</text>
</comment>
<evidence type="ECO:0000313" key="6">
    <source>
        <dbReference type="EMBL" id="EAL8416623.1"/>
    </source>
</evidence>
<reference evidence="6 7" key="1">
    <citation type="submission" date="2018-08" db="EMBL/GenBank/DDBJ databases">
        <authorList>
            <consortium name="NARMS: The National Antimicrobial Resistance Monitoring System"/>
        </authorList>
    </citation>
    <scope>NUCLEOTIDE SEQUENCE [LARGE SCALE GENOMIC DNA]</scope>
    <source>
        <strain evidence="6 7">FSIS11812579</strain>
    </source>
</reference>
<dbReference type="InterPro" id="IPR006076">
    <property type="entry name" value="FAD-dep_OxRdtase"/>
</dbReference>
<dbReference type="InterPro" id="IPR045170">
    <property type="entry name" value="MTOX"/>
</dbReference>
<dbReference type="Gene3D" id="3.50.50.60">
    <property type="entry name" value="FAD/NAD(P)-binding domain"/>
    <property type="match status" value="1"/>
</dbReference>
<evidence type="ECO:0000256" key="1">
    <source>
        <dbReference type="ARBA" id="ARBA00001974"/>
    </source>
</evidence>
<dbReference type="GO" id="GO:0008115">
    <property type="term" value="F:sarcosine oxidase activity"/>
    <property type="evidence" value="ECO:0007669"/>
    <property type="project" value="TreeGrafter"/>
</dbReference>
<sequence>MTYDIAVIGSGSVGSFAGYYAAKMGLKTCLIDKFQAPHTQGSYHGDTRIFRIAYGEGEKYIPLLQEAYTLWGEFEKEQNIKLFERCGLLNIGSNSTFMQNVLSSVKNYDLKAKILNAKELQENYNICVSDDFFGVLETDTGFVYSDLSVKSAINAACKLGAHTLCDEIVRICKENGVYKIQTQNSSIQAKQILISAGSYVNEVLGVCEFDLPKVPVGIRRKVVNWFDTDSYKLSQGFPAFILEFEDDYFYGFPDFADGLKVGRDKVGEIISTREERVEFGSYEQDTLDIDKHIKEFFPDLKDFSKGSVCTYPLSPDDDFIIDFLDENLFFMGGLSHGFKFAPALGLLGVKALQTQKLDPSIKQYFSLKRFG</sequence>
<dbReference type="EMBL" id="AACRQU010000007">
    <property type="protein sequence ID" value="EAL8416623.1"/>
    <property type="molecule type" value="Genomic_DNA"/>
</dbReference>
<dbReference type="Gene3D" id="3.30.9.10">
    <property type="entry name" value="D-Amino Acid Oxidase, subunit A, domain 2"/>
    <property type="match status" value="1"/>
</dbReference>
<dbReference type="RefSeq" id="WP_002787633.1">
    <property type="nucleotide sequence ID" value="NZ_AANORL020000008.1"/>
</dbReference>
<evidence type="ECO:0000256" key="4">
    <source>
        <dbReference type="ARBA" id="ARBA00023002"/>
    </source>
</evidence>
<proteinExistence type="predicted"/>
<protein>
    <submittedName>
        <fullName evidence="6">N-methyl-L-tryptophan oxidase</fullName>
    </submittedName>
</protein>
<dbReference type="Proteomes" id="UP000333665">
    <property type="component" value="Unassembled WGS sequence"/>
</dbReference>